<keyword evidence="5" id="KW-1185">Reference proteome</keyword>
<evidence type="ECO:0000256" key="1">
    <source>
        <dbReference type="ARBA" id="ARBA00023268"/>
    </source>
</evidence>
<dbReference type="GO" id="GO:0003824">
    <property type="term" value="F:catalytic activity"/>
    <property type="evidence" value="ECO:0007669"/>
    <property type="project" value="UniProtKB-KW"/>
</dbReference>
<feature type="compositionally biased region" description="Basic and acidic residues" evidence="2">
    <location>
        <begin position="237"/>
        <end position="250"/>
    </location>
</feature>
<dbReference type="InterPro" id="IPR041577">
    <property type="entry name" value="RT_RNaseH_2"/>
</dbReference>
<dbReference type="PANTHER" id="PTHR37984:SF5">
    <property type="entry name" value="PROTEIN NYNRIN-LIKE"/>
    <property type="match status" value="1"/>
</dbReference>
<dbReference type="PANTHER" id="PTHR37984">
    <property type="entry name" value="PROTEIN CBG26694"/>
    <property type="match status" value="1"/>
</dbReference>
<dbReference type="InterPro" id="IPR043128">
    <property type="entry name" value="Rev_trsase/Diguanyl_cyclase"/>
</dbReference>
<protein>
    <recommendedName>
        <fullName evidence="3">Reverse transcriptase/retrotransposon-derived protein RNase H-like domain-containing protein</fullName>
    </recommendedName>
</protein>
<feature type="compositionally biased region" description="Basic residues" evidence="2">
    <location>
        <begin position="212"/>
        <end position="229"/>
    </location>
</feature>
<dbReference type="Proteomes" id="UP000835052">
    <property type="component" value="Unassembled WGS sequence"/>
</dbReference>
<evidence type="ECO:0000259" key="3">
    <source>
        <dbReference type="Pfam" id="PF17919"/>
    </source>
</evidence>
<accession>A0A8S1GVH3</accession>
<gene>
    <name evidence="4" type="ORF">CAUJ_LOCUS3244</name>
</gene>
<proteinExistence type="predicted"/>
<organism evidence="4 5">
    <name type="scientific">Caenorhabditis auriculariae</name>
    <dbReference type="NCBI Taxonomy" id="2777116"/>
    <lineage>
        <taxon>Eukaryota</taxon>
        <taxon>Metazoa</taxon>
        <taxon>Ecdysozoa</taxon>
        <taxon>Nematoda</taxon>
        <taxon>Chromadorea</taxon>
        <taxon>Rhabditida</taxon>
        <taxon>Rhabditina</taxon>
        <taxon>Rhabditomorpha</taxon>
        <taxon>Rhabditoidea</taxon>
        <taxon>Rhabditidae</taxon>
        <taxon>Peloderinae</taxon>
        <taxon>Caenorhabditis</taxon>
    </lineage>
</organism>
<dbReference type="Gene3D" id="3.30.70.270">
    <property type="match status" value="2"/>
</dbReference>
<dbReference type="EMBL" id="CAJGYM010000006">
    <property type="protein sequence ID" value="CAD6187325.1"/>
    <property type="molecule type" value="Genomic_DNA"/>
</dbReference>
<dbReference type="SUPFAM" id="SSF56672">
    <property type="entry name" value="DNA/RNA polymerases"/>
    <property type="match status" value="1"/>
</dbReference>
<keyword evidence="1" id="KW-0511">Multifunctional enzyme</keyword>
<name>A0A8S1GVH3_9PELO</name>
<sequence length="306" mass="34919">METMLQGVPGVIVYLDDITITAPSDEEHIKRLREKEKCEFLKPEIEYLGHIVNAEDVKNVLKKGMITYYGKYIPNLSSESAPLNRLRQNDAEWVWGEKEQMAIDKIKKILVDSGTLAHYDPTEQIVLATDASDYGLDFGPKEGLPVIAAKRLQRWALKLMTYSYEIEYRNTEKFGNADGLSRLPNPDERVSEDSQQVEGEILALHEEAIADRHKKMSDKPSRKKSKHHEGRPPAAKKPREQTPPEQHQEELPFVPTYLRLHRIQQNLDCSYRPPFASSSSVASSYGLIDNYLSNLHSPSLFTTDNK</sequence>
<dbReference type="Pfam" id="PF17919">
    <property type="entry name" value="RT_RNaseH_2"/>
    <property type="match status" value="1"/>
</dbReference>
<evidence type="ECO:0000313" key="4">
    <source>
        <dbReference type="EMBL" id="CAD6187325.1"/>
    </source>
</evidence>
<dbReference type="InterPro" id="IPR050951">
    <property type="entry name" value="Retrovirus_Pol_polyprotein"/>
</dbReference>
<comment type="caution">
    <text evidence="4">The sequence shown here is derived from an EMBL/GenBank/DDBJ whole genome shotgun (WGS) entry which is preliminary data.</text>
</comment>
<reference evidence="4" key="1">
    <citation type="submission" date="2020-10" db="EMBL/GenBank/DDBJ databases">
        <authorList>
            <person name="Kikuchi T."/>
        </authorList>
    </citation>
    <scope>NUCLEOTIDE SEQUENCE</scope>
    <source>
        <strain evidence="4">NKZ352</strain>
    </source>
</reference>
<feature type="region of interest" description="Disordered" evidence="2">
    <location>
        <begin position="175"/>
        <end position="196"/>
    </location>
</feature>
<evidence type="ECO:0000256" key="2">
    <source>
        <dbReference type="SAM" id="MobiDB-lite"/>
    </source>
</evidence>
<dbReference type="InterPro" id="IPR043502">
    <property type="entry name" value="DNA/RNA_pol_sf"/>
</dbReference>
<evidence type="ECO:0000313" key="5">
    <source>
        <dbReference type="Proteomes" id="UP000835052"/>
    </source>
</evidence>
<dbReference type="OrthoDB" id="5853073at2759"/>
<feature type="domain" description="Reverse transcriptase/retrotransposon-derived protein RNase H-like" evidence="3">
    <location>
        <begin position="95"/>
        <end position="136"/>
    </location>
</feature>
<dbReference type="AlphaFoldDB" id="A0A8S1GVH3"/>
<feature type="region of interest" description="Disordered" evidence="2">
    <location>
        <begin position="208"/>
        <end position="253"/>
    </location>
</feature>